<organism evidence="2 3">
    <name type="scientific">Nostocoides australiense Ben110</name>
    <dbReference type="NCBI Taxonomy" id="1193182"/>
    <lineage>
        <taxon>Bacteria</taxon>
        <taxon>Bacillati</taxon>
        <taxon>Actinomycetota</taxon>
        <taxon>Actinomycetes</taxon>
        <taxon>Micrococcales</taxon>
        <taxon>Intrasporangiaceae</taxon>
        <taxon>Nostocoides</taxon>
    </lineage>
</organism>
<dbReference type="Proteomes" id="UP000035763">
    <property type="component" value="Unassembled WGS sequence"/>
</dbReference>
<evidence type="ECO:0000256" key="1">
    <source>
        <dbReference type="SAM" id="MobiDB-lite"/>
    </source>
</evidence>
<accession>W6JWP6</accession>
<dbReference type="STRING" id="1193182.BN11_360016"/>
<dbReference type="InterPro" id="IPR025584">
    <property type="entry name" value="Cthe_2159"/>
</dbReference>
<evidence type="ECO:0008006" key="4">
    <source>
        <dbReference type="Google" id="ProtNLM"/>
    </source>
</evidence>
<evidence type="ECO:0000313" key="3">
    <source>
        <dbReference type="Proteomes" id="UP000035763"/>
    </source>
</evidence>
<reference evidence="2 3" key="1">
    <citation type="journal article" date="2013" name="ISME J.">
        <title>A metabolic model for members of the genus Tetrasphaera involved in enhanced biological phosphorus removal.</title>
        <authorList>
            <person name="Kristiansen R."/>
            <person name="Nguyen H.T.T."/>
            <person name="Saunders A.M."/>
            <person name="Nielsen J.L."/>
            <person name="Wimmer R."/>
            <person name="Le V.Q."/>
            <person name="McIlroy S.J."/>
            <person name="Petrovski S."/>
            <person name="Seviour R.J."/>
            <person name="Calteau A."/>
            <person name="Nielsen K.L."/>
            <person name="Nielsen P.H."/>
        </authorList>
    </citation>
    <scope>NUCLEOTIDE SEQUENCE [LARGE SCALE GENOMIC DNA]</scope>
    <source>
        <strain evidence="2 3">Ben110</strain>
    </source>
</reference>
<keyword evidence="3" id="KW-1185">Reference proteome</keyword>
<evidence type="ECO:0000313" key="2">
    <source>
        <dbReference type="EMBL" id="CCH73988.1"/>
    </source>
</evidence>
<feature type="compositionally biased region" description="Gly residues" evidence="1">
    <location>
        <begin position="256"/>
        <end position="268"/>
    </location>
</feature>
<gene>
    <name evidence="2" type="ORF">BN11_360016</name>
</gene>
<dbReference type="Pfam" id="PF14262">
    <property type="entry name" value="Cthe_2159"/>
    <property type="match status" value="1"/>
</dbReference>
<comment type="caution">
    <text evidence="2">The sequence shown here is derived from an EMBL/GenBank/DDBJ whole genome shotgun (WGS) entry which is preliminary data.</text>
</comment>
<name>W6JWP6_9MICO</name>
<proteinExistence type="predicted"/>
<feature type="region of interest" description="Disordered" evidence="1">
    <location>
        <begin position="242"/>
        <end position="277"/>
    </location>
</feature>
<dbReference type="AlphaFoldDB" id="W6JWP6"/>
<sequence>MKVTLQDGASSASTQTGVQIDGDTVTISAPGTYVLSGTLTDGTIVVNSADEGRVRLVLDNAAVTNSQGAALNIVAADEAVVVLEEGTTNSLADGTGYDTSAEDAPNAALFSMADLTIGGSGTLKVTGNTNDGIASKDGLVILGGTVDVTAADDGIRGKDYLVVQGGTVTVTAGDDGLKSDNEDDDTVGYILLAGGTTTVDAGDDGAHAEGDLAVTGGSVTITKSNEGLEGANVVIAGGTSSVTASDDGLNTTQGSSSGGGGMGGGGMANDGSQLVTSGGTLVVDSGGDGLDSNGQTTISGGTTVVYGPTMNGNGSLDSNGGIDVTGGTVLAAGSGGMAEAPDTSSTQGWVQLGFSSNVTAGQTVQIVSGDTVIASFTAKKDYSNLVFVGDDITSGQSYDVYVGSGSLGSDQLATFSLGGSTDGATKVGSVTAGQATGGMGGPR</sequence>
<dbReference type="EMBL" id="CAJA01000290">
    <property type="protein sequence ID" value="CCH73988.1"/>
    <property type="molecule type" value="Genomic_DNA"/>
</dbReference>
<feature type="compositionally biased region" description="Polar residues" evidence="1">
    <location>
        <begin position="242"/>
        <end position="253"/>
    </location>
</feature>
<protein>
    <recommendedName>
        <fullName evidence="4">Carbohydrate-binding domain-containing protein</fullName>
    </recommendedName>
</protein>